<dbReference type="EMBL" id="CH476742">
    <property type="protein sequence ID" value="EIE88525.1"/>
    <property type="molecule type" value="Genomic_DNA"/>
</dbReference>
<organism evidence="1 2">
    <name type="scientific">Rhizopus delemar (strain RA 99-880 / ATCC MYA-4621 / FGSC 9543 / NRRL 43880)</name>
    <name type="common">Mucormycosis agent</name>
    <name type="synonym">Rhizopus arrhizus var. delemar</name>
    <dbReference type="NCBI Taxonomy" id="246409"/>
    <lineage>
        <taxon>Eukaryota</taxon>
        <taxon>Fungi</taxon>
        <taxon>Fungi incertae sedis</taxon>
        <taxon>Mucoromycota</taxon>
        <taxon>Mucoromycotina</taxon>
        <taxon>Mucoromycetes</taxon>
        <taxon>Mucorales</taxon>
        <taxon>Mucorineae</taxon>
        <taxon>Rhizopodaceae</taxon>
        <taxon>Rhizopus</taxon>
    </lineage>
</organism>
<keyword evidence="2" id="KW-1185">Reference proteome</keyword>
<evidence type="ECO:0000313" key="2">
    <source>
        <dbReference type="Proteomes" id="UP000009138"/>
    </source>
</evidence>
<dbReference type="InParanoid" id="I1CJ95"/>
<dbReference type="RefSeq" id="XP_067523921.1">
    <property type="nucleotide sequence ID" value="XM_067667820.1"/>
</dbReference>
<gene>
    <name evidence="1" type="ORF">RO3G_13236</name>
</gene>
<dbReference type="VEuPathDB" id="FungiDB:RO3G_13236"/>
<protein>
    <submittedName>
        <fullName evidence="1">Uncharacterized protein</fullName>
    </submittedName>
</protein>
<dbReference type="AlphaFoldDB" id="I1CJ95"/>
<dbReference type="Proteomes" id="UP000009138">
    <property type="component" value="Unassembled WGS sequence"/>
</dbReference>
<dbReference type="GeneID" id="93620201"/>
<evidence type="ECO:0000313" key="1">
    <source>
        <dbReference type="EMBL" id="EIE88525.1"/>
    </source>
</evidence>
<accession>I1CJ95</accession>
<sequence>MSPLCLSSTSQSFPLRVFPPLLLTCHNPNKVFLESQSIPLLLLLRVIPVMPIQRT</sequence>
<proteinExistence type="predicted"/>
<reference evidence="1 2" key="1">
    <citation type="journal article" date="2009" name="PLoS Genet.">
        <title>Genomic analysis of the basal lineage fungus Rhizopus oryzae reveals a whole-genome duplication.</title>
        <authorList>
            <person name="Ma L.-J."/>
            <person name="Ibrahim A.S."/>
            <person name="Skory C."/>
            <person name="Grabherr M.G."/>
            <person name="Burger G."/>
            <person name="Butler M."/>
            <person name="Elias M."/>
            <person name="Idnurm A."/>
            <person name="Lang B.F."/>
            <person name="Sone T."/>
            <person name="Abe A."/>
            <person name="Calvo S.E."/>
            <person name="Corrochano L.M."/>
            <person name="Engels R."/>
            <person name="Fu J."/>
            <person name="Hansberg W."/>
            <person name="Kim J.-M."/>
            <person name="Kodira C.D."/>
            <person name="Koehrsen M.J."/>
            <person name="Liu B."/>
            <person name="Miranda-Saavedra D."/>
            <person name="O'Leary S."/>
            <person name="Ortiz-Castellanos L."/>
            <person name="Poulter R."/>
            <person name="Rodriguez-Romero J."/>
            <person name="Ruiz-Herrera J."/>
            <person name="Shen Y.-Q."/>
            <person name="Zeng Q."/>
            <person name="Galagan J."/>
            <person name="Birren B.W."/>
            <person name="Cuomo C.A."/>
            <person name="Wickes B.L."/>
        </authorList>
    </citation>
    <scope>NUCLEOTIDE SEQUENCE [LARGE SCALE GENOMIC DNA]</scope>
    <source>
        <strain evidence="2">RA 99-880 / ATCC MYA-4621 / FGSC 9543 / NRRL 43880</strain>
    </source>
</reference>
<name>I1CJ95_RHIO9</name>